<protein>
    <recommendedName>
        <fullName evidence="6">C3H1-type domain-containing protein</fullName>
    </recommendedName>
</protein>
<dbReference type="Proteomes" id="UP000324800">
    <property type="component" value="Unassembled WGS sequence"/>
</dbReference>
<dbReference type="AlphaFoldDB" id="A0A5J4X2N8"/>
<feature type="compositionally biased region" description="Low complexity" evidence="5">
    <location>
        <begin position="318"/>
        <end position="327"/>
    </location>
</feature>
<evidence type="ECO:0000259" key="6">
    <source>
        <dbReference type="PROSITE" id="PS50103"/>
    </source>
</evidence>
<dbReference type="OrthoDB" id="273070at2759"/>
<feature type="compositionally biased region" description="Polar residues" evidence="5">
    <location>
        <begin position="437"/>
        <end position="451"/>
    </location>
</feature>
<dbReference type="GO" id="GO:0008270">
    <property type="term" value="F:zinc ion binding"/>
    <property type="evidence" value="ECO:0007669"/>
    <property type="project" value="UniProtKB-KW"/>
</dbReference>
<feature type="region of interest" description="Disordered" evidence="5">
    <location>
        <begin position="371"/>
        <end position="390"/>
    </location>
</feature>
<dbReference type="InterPro" id="IPR036855">
    <property type="entry name" value="Znf_CCCH_sf"/>
</dbReference>
<feature type="domain" description="C3H1-type" evidence="6">
    <location>
        <begin position="754"/>
        <end position="782"/>
    </location>
</feature>
<feature type="compositionally biased region" description="Low complexity" evidence="5">
    <location>
        <begin position="579"/>
        <end position="589"/>
    </location>
</feature>
<organism evidence="7 8">
    <name type="scientific">Streblomastix strix</name>
    <dbReference type="NCBI Taxonomy" id="222440"/>
    <lineage>
        <taxon>Eukaryota</taxon>
        <taxon>Metamonada</taxon>
        <taxon>Preaxostyla</taxon>
        <taxon>Oxymonadida</taxon>
        <taxon>Streblomastigidae</taxon>
        <taxon>Streblomastix</taxon>
    </lineage>
</organism>
<name>A0A5J4X2N8_9EUKA</name>
<feature type="compositionally biased region" description="Basic and acidic residues" evidence="5">
    <location>
        <begin position="542"/>
        <end position="558"/>
    </location>
</feature>
<dbReference type="SUPFAM" id="SSF90229">
    <property type="entry name" value="CCCH zinc finger"/>
    <property type="match status" value="1"/>
</dbReference>
<evidence type="ECO:0000256" key="5">
    <source>
        <dbReference type="SAM" id="MobiDB-lite"/>
    </source>
</evidence>
<feature type="region of interest" description="Disordered" evidence="5">
    <location>
        <begin position="171"/>
        <end position="230"/>
    </location>
</feature>
<feature type="compositionally biased region" description="Acidic residues" evidence="5">
    <location>
        <begin position="559"/>
        <end position="568"/>
    </location>
</feature>
<dbReference type="PROSITE" id="PS50103">
    <property type="entry name" value="ZF_C3H1"/>
    <property type="match status" value="1"/>
</dbReference>
<reference evidence="7 8" key="1">
    <citation type="submission" date="2019-03" db="EMBL/GenBank/DDBJ databases">
        <title>Single cell metagenomics reveals metabolic interactions within the superorganism composed of flagellate Streblomastix strix and complex community of Bacteroidetes bacteria on its surface.</title>
        <authorList>
            <person name="Treitli S.C."/>
            <person name="Kolisko M."/>
            <person name="Husnik F."/>
            <person name="Keeling P."/>
            <person name="Hampl V."/>
        </authorList>
    </citation>
    <scope>NUCLEOTIDE SEQUENCE [LARGE SCALE GENOMIC DNA]</scope>
    <source>
        <strain evidence="7">ST1C</strain>
    </source>
</reference>
<comment type="caution">
    <text evidence="7">The sequence shown here is derived from an EMBL/GenBank/DDBJ whole genome shotgun (WGS) entry which is preliminary data.</text>
</comment>
<feature type="zinc finger region" description="C3H1-type" evidence="4">
    <location>
        <begin position="754"/>
        <end position="782"/>
    </location>
</feature>
<keyword evidence="1 4" id="KW-0479">Metal-binding</keyword>
<keyword evidence="2 4" id="KW-0863">Zinc-finger</keyword>
<evidence type="ECO:0000256" key="1">
    <source>
        <dbReference type="ARBA" id="ARBA00022723"/>
    </source>
</evidence>
<dbReference type="EMBL" id="SNRW01000459">
    <property type="protein sequence ID" value="KAA6401012.1"/>
    <property type="molecule type" value="Genomic_DNA"/>
</dbReference>
<feature type="compositionally biased region" description="Polar residues" evidence="5">
    <location>
        <begin position="328"/>
        <end position="337"/>
    </location>
</feature>
<feature type="compositionally biased region" description="Low complexity" evidence="5">
    <location>
        <begin position="198"/>
        <end position="215"/>
    </location>
</feature>
<evidence type="ECO:0000313" key="8">
    <source>
        <dbReference type="Proteomes" id="UP000324800"/>
    </source>
</evidence>
<proteinExistence type="predicted"/>
<evidence type="ECO:0000256" key="2">
    <source>
        <dbReference type="ARBA" id="ARBA00022771"/>
    </source>
</evidence>
<evidence type="ECO:0000256" key="4">
    <source>
        <dbReference type="PROSITE-ProRule" id="PRU00723"/>
    </source>
</evidence>
<keyword evidence="3 4" id="KW-0862">Zinc</keyword>
<feature type="region of interest" description="Disordered" evidence="5">
    <location>
        <begin position="434"/>
        <end position="591"/>
    </location>
</feature>
<dbReference type="Pfam" id="PF00642">
    <property type="entry name" value="zf-CCCH"/>
    <property type="match status" value="1"/>
</dbReference>
<evidence type="ECO:0000313" key="7">
    <source>
        <dbReference type="EMBL" id="KAA6401012.1"/>
    </source>
</evidence>
<dbReference type="InterPro" id="IPR000571">
    <property type="entry name" value="Znf_CCCH"/>
</dbReference>
<gene>
    <name evidence="7" type="ORF">EZS28_003463</name>
</gene>
<feature type="compositionally biased region" description="Basic and acidic residues" evidence="5">
    <location>
        <begin position="452"/>
        <end position="461"/>
    </location>
</feature>
<feature type="compositionally biased region" description="Polar residues" evidence="5">
    <location>
        <begin position="277"/>
        <end position="306"/>
    </location>
</feature>
<feature type="region of interest" description="Disordered" evidence="5">
    <location>
        <begin position="277"/>
        <end position="360"/>
    </location>
</feature>
<accession>A0A5J4X2N8</accession>
<feature type="compositionally biased region" description="Basic and acidic residues" evidence="5">
    <location>
        <begin position="220"/>
        <end position="230"/>
    </location>
</feature>
<evidence type="ECO:0000256" key="3">
    <source>
        <dbReference type="ARBA" id="ARBA00022833"/>
    </source>
</evidence>
<sequence length="800" mass="89639">MSGVAAQFVAGESKETLGRLKKLLGLLPRDFERRITVLSILFETLNKALEQLHDFLNNLERSSQERLTADIKRLVDQITQEMEAPQLNKQNSEELQKFLSQSDTLLNLGENLKIAKQIIFDPSKKLPSFGSLFGYMNLAVLDAYTQWADIHLDTIRHTRAQFNIDEHPKETFVSEQSECNDNQNRSKSERRKRKKENNSQNQQQTPTLTPTQTPTFVLSDIEREKEKEKDDILSIREGIIRKEEIQQIALNLPAPPQTRSISQSPQLNLQNIQDNIHNSTSSQSHNQRNDKSQLNISNNAQYSPQTKIDRVMNPPTPTSQSSQSLSPFNVNNSQSSETTKKTRTPTPNPPKFGKPQTIQSNTRQNQQFNMSISANTTPKLQIIEAPKPNEIKKRNEDISMSANPGQNTQIQAQPKATNVLNSSVSQYAAYASSIAQPNTNKGDTSKSQKQNDSGDNKRSDSNNRSGNANMLNGSKRTSIKTSNGDISSSKITDKYGKSSKGNANGTDNEKENSRSKSTTSKNSKKKSEKKFKDDEDGIITQRTERPGIRSGSKSKDNEIDSDYEDEIPQSENEGRESNGDNNSGENSDGWEVAGKEKQEIKPVQKDGVVQASGVVGSTTASVSAERTQNPYPISVVSITNVQGQQLVPSNRQLNGQPVLAKYGRDNPPPQNMRFEGILLGNFSPETRRAWVACPVFPDNVFLDLRRVRQEQQQNIIMGAYCEFTVEVNVPNSSDFRVNQIRLSDQRGGAKNITKATKGICIFYTRQNWCKHGDKCNYAHITLAKEGFIPTKVDPYWNDQK</sequence>
<feature type="compositionally biased region" description="Polar residues" evidence="5">
    <location>
        <begin position="462"/>
        <end position="490"/>
    </location>
</feature>